<evidence type="ECO:0000313" key="1">
    <source>
        <dbReference type="EMBL" id="KAJ7557654.1"/>
    </source>
</evidence>
<organism evidence="1 2">
    <name type="scientific">Diphasiastrum complanatum</name>
    <name type="common">Issler's clubmoss</name>
    <name type="synonym">Lycopodium complanatum</name>
    <dbReference type="NCBI Taxonomy" id="34168"/>
    <lineage>
        <taxon>Eukaryota</taxon>
        <taxon>Viridiplantae</taxon>
        <taxon>Streptophyta</taxon>
        <taxon>Embryophyta</taxon>
        <taxon>Tracheophyta</taxon>
        <taxon>Lycopodiopsida</taxon>
        <taxon>Lycopodiales</taxon>
        <taxon>Lycopodiaceae</taxon>
        <taxon>Lycopodioideae</taxon>
        <taxon>Diphasiastrum</taxon>
    </lineage>
</organism>
<evidence type="ECO:0000313" key="2">
    <source>
        <dbReference type="Proteomes" id="UP001162992"/>
    </source>
</evidence>
<gene>
    <name evidence="1" type="ORF">O6H91_04G004200</name>
</gene>
<accession>A0ACC2DTL6</accession>
<sequence length="653" mass="72711">MALQCGESIIALVGKGWNLRSCESGSKQSSATTGLAAICSSMFVDCTSADLSCPFLPRKPSQLQINQRNCSVLDTDEYKSIHFESITFGEIDSCSSGSVGYILTETPNDDFQALLSSQSDCEKLGISTHNYEKDLSLQTDDDLFCLISCSEYSWQDPWDQFVVKADQLSPSDHKSSKLLTQDIVSYGSMEPESETSVDDWSLLHVYQLHDQERKHAHHRRLSPQEQIKSSSTTHVVCNNSHLPSEFNMVDSLLKCAEALVVGEVHLAREELARLKEILPSLQSMPSLQSVRERAMSTQDVSHGVKRLRWSNKQRELQPTQSTISQRATAYVSEGLHCVLCGGDSPSERLLATTQELKVAYHILHESLPLIRFGHFAANQAILEVVERESSVHIIDFEIMDGIQWPALMQAFALRKGGPPRLTITAVCHHQSNVGSTLLSNWQIGRQLEKVAASFSIPFLFELADTDWEHLPRLLTQSVKAGEALVANCMLHLPHAPTRSMQSVFSFAREMRRSSAKILTLVEEPPTLSKTSFGRLLHTLEHNCNLLRILETKANSGPVLEHIFIAPKIKSAVISSFQLRQGQAAPFSKIRSYSDIVMAAGFKMLPLSGYNLHQSRMMLHLCSDGYHVQKSGDGLVLDWNSRVMASFSAWTSLP</sequence>
<proteinExistence type="predicted"/>
<dbReference type="Proteomes" id="UP001162992">
    <property type="component" value="Chromosome 4"/>
</dbReference>
<reference evidence="2" key="1">
    <citation type="journal article" date="2024" name="Proc. Natl. Acad. Sci. U.S.A.">
        <title>Extraordinary preservation of gene collinearity over three hundred million years revealed in homosporous lycophytes.</title>
        <authorList>
            <person name="Li C."/>
            <person name="Wickell D."/>
            <person name="Kuo L.Y."/>
            <person name="Chen X."/>
            <person name="Nie B."/>
            <person name="Liao X."/>
            <person name="Peng D."/>
            <person name="Ji J."/>
            <person name="Jenkins J."/>
            <person name="Williams M."/>
            <person name="Shu S."/>
            <person name="Plott C."/>
            <person name="Barry K."/>
            <person name="Rajasekar S."/>
            <person name="Grimwood J."/>
            <person name="Han X."/>
            <person name="Sun S."/>
            <person name="Hou Z."/>
            <person name="He W."/>
            <person name="Dai G."/>
            <person name="Sun C."/>
            <person name="Schmutz J."/>
            <person name="Leebens-Mack J.H."/>
            <person name="Li F.W."/>
            <person name="Wang L."/>
        </authorList>
    </citation>
    <scope>NUCLEOTIDE SEQUENCE [LARGE SCALE GENOMIC DNA]</scope>
    <source>
        <strain evidence="2">cv. PW_Plant_1</strain>
    </source>
</reference>
<dbReference type="EMBL" id="CM055095">
    <property type="protein sequence ID" value="KAJ7557654.1"/>
    <property type="molecule type" value="Genomic_DNA"/>
</dbReference>
<protein>
    <submittedName>
        <fullName evidence="1">Uncharacterized protein</fullName>
    </submittedName>
</protein>
<name>A0ACC2DTL6_DIPCM</name>
<keyword evidence="2" id="KW-1185">Reference proteome</keyword>
<comment type="caution">
    <text evidence="1">The sequence shown here is derived from an EMBL/GenBank/DDBJ whole genome shotgun (WGS) entry which is preliminary data.</text>
</comment>